<dbReference type="Proteomes" id="UP001463665">
    <property type="component" value="Chromosome"/>
</dbReference>
<protein>
    <submittedName>
        <fullName evidence="3">ISAs1 family transposase</fullName>
    </submittedName>
</protein>
<proteinExistence type="predicted"/>
<evidence type="ECO:0000259" key="2">
    <source>
        <dbReference type="Pfam" id="PF13808"/>
    </source>
</evidence>
<dbReference type="Pfam" id="PF13808">
    <property type="entry name" value="DDE_Tnp_1_assoc"/>
    <property type="match status" value="1"/>
</dbReference>
<accession>A0AAU6WQ04</accession>
<dbReference type="GO" id="GO:0003677">
    <property type="term" value="F:DNA binding"/>
    <property type="evidence" value="ECO:0007669"/>
    <property type="project" value="InterPro"/>
</dbReference>
<evidence type="ECO:0000313" key="3">
    <source>
        <dbReference type="EMBL" id="XAO74805.1"/>
    </source>
</evidence>
<dbReference type="InterPro" id="IPR032806">
    <property type="entry name" value="YbfD_N"/>
</dbReference>
<name>A0AAU6WQ04_9FLAO</name>
<dbReference type="Pfam" id="PF01609">
    <property type="entry name" value="DDE_Tnp_1"/>
    <property type="match status" value="1"/>
</dbReference>
<evidence type="ECO:0000259" key="1">
    <source>
        <dbReference type="Pfam" id="PF01609"/>
    </source>
</evidence>
<dbReference type="InterPro" id="IPR002559">
    <property type="entry name" value="Transposase_11"/>
</dbReference>
<gene>
    <name evidence="3" type="ORF">AAFP95_01825</name>
</gene>
<keyword evidence="4" id="KW-1185">Reference proteome</keyword>
<dbReference type="PANTHER" id="PTHR30298">
    <property type="entry name" value="H REPEAT-ASSOCIATED PREDICTED TRANSPOSASE"/>
    <property type="match status" value="1"/>
</dbReference>
<dbReference type="GO" id="GO:0004803">
    <property type="term" value="F:transposase activity"/>
    <property type="evidence" value="ECO:0007669"/>
    <property type="project" value="InterPro"/>
</dbReference>
<sequence>MSIQEYFGHTEDFRIENKCSHRLSDILLIGLFTYLSNGEDYEDMVLFGKSHKDFIEEYCYLKNGIPSHDTFNRVFSLLHPDILRGCLNDYGKDLVGLLSEKQICFDGKKLKGVNPKSRGNHGLYIVNAWVAENRLCIGQKRVEDKSNEIRAIPELLKEIDIEEAVVSIDAIGCQQEIAEQIISQKGHYFLALKQNQAELYHDVSGSFKACAPQGIREEWEYERGRYEVRRCSILSAQEVLLEENLKQWTELKTIVKIEAMRMIGEKQSHEIRYYISDEQSQPAAYYNALARGHWGIENHLHWHLDVTFREDACRARKGYAPENLSTMRKFALQILKEHDDKLSLKKRKVRAAYDIQYLKELIS</sequence>
<dbReference type="InterPro" id="IPR051698">
    <property type="entry name" value="Transposase_11-like"/>
</dbReference>
<dbReference type="PANTHER" id="PTHR30298:SF0">
    <property type="entry name" value="PROTEIN YBFL-RELATED"/>
    <property type="match status" value="1"/>
</dbReference>
<dbReference type="AlphaFoldDB" id="A0AAU6WQ04"/>
<feature type="domain" description="H repeat-associated protein N-terminal" evidence="2">
    <location>
        <begin position="5"/>
        <end position="89"/>
    </location>
</feature>
<dbReference type="RefSeq" id="WP_345766781.1">
    <property type="nucleotide sequence ID" value="NZ_CP154834.1"/>
</dbReference>
<reference evidence="3 4" key="1">
    <citation type="submission" date="2024-04" db="EMBL/GenBank/DDBJ databases">
        <title>Genome sequencing and assembly of rice foliar adapted Chryseobacterium endophyticum OsEnb-ALM-A6.</title>
        <authorList>
            <person name="Kumar S."/>
            <person name="Javed M."/>
            <person name="Chouhan V."/>
            <person name="Charishma K."/>
            <person name="Patel A."/>
            <person name="Kumar M."/>
            <person name="Sahu K.P."/>
            <person name="Kumar A."/>
        </authorList>
    </citation>
    <scope>NUCLEOTIDE SEQUENCE [LARGE SCALE GENOMIC DNA]</scope>
    <source>
        <strain evidence="3 4">OsEnb-ALM-A6</strain>
    </source>
</reference>
<dbReference type="InterPro" id="IPR047647">
    <property type="entry name" value="ISAs1_transpos"/>
</dbReference>
<feature type="domain" description="Transposase IS4-like" evidence="1">
    <location>
        <begin position="103"/>
        <end position="330"/>
    </location>
</feature>
<dbReference type="EMBL" id="CP154834">
    <property type="protein sequence ID" value="XAO74805.1"/>
    <property type="molecule type" value="Genomic_DNA"/>
</dbReference>
<dbReference type="NCBIfam" id="NF033564">
    <property type="entry name" value="transpos_ISAs1"/>
    <property type="match status" value="1"/>
</dbReference>
<evidence type="ECO:0000313" key="4">
    <source>
        <dbReference type="Proteomes" id="UP001463665"/>
    </source>
</evidence>
<dbReference type="GO" id="GO:0006313">
    <property type="term" value="P:DNA transposition"/>
    <property type="evidence" value="ECO:0007669"/>
    <property type="project" value="InterPro"/>
</dbReference>
<organism evidence="3 4">
    <name type="scientific">Chryseobacterium endophyticum</name>
    <dbReference type="NCBI Taxonomy" id="1854762"/>
    <lineage>
        <taxon>Bacteria</taxon>
        <taxon>Pseudomonadati</taxon>
        <taxon>Bacteroidota</taxon>
        <taxon>Flavobacteriia</taxon>
        <taxon>Flavobacteriales</taxon>
        <taxon>Weeksellaceae</taxon>
        <taxon>Chryseobacterium group</taxon>
        <taxon>Chryseobacterium</taxon>
    </lineage>
</organism>